<dbReference type="GO" id="GO:0055085">
    <property type="term" value="P:transmembrane transport"/>
    <property type="evidence" value="ECO:0007669"/>
    <property type="project" value="InterPro"/>
</dbReference>
<feature type="transmembrane region" description="Helical" evidence="7">
    <location>
        <begin position="153"/>
        <end position="171"/>
    </location>
</feature>
<dbReference type="InterPro" id="IPR035952">
    <property type="entry name" value="Rhomboid-like_sf"/>
</dbReference>
<dbReference type="Gene3D" id="3.90.930.1">
    <property type="match status" value="1"/>
</dbReference>
<dbReference type="AlphaFoldDB" id="A0A937G2A1"/>
<accession>A0A937G2A1</accession>
<keyword evidence="10" id="KW-1185">Reference proteome</keyword>
<gene>
    <name evidence="9" type="ORF">JMN32_22870</name>
</gene>
<dbReference type="Gene3D" id="3.30.1150.10">
    <property type="match status" value="1"/>
</dbReference>
<dbReference type="RefSeq" id="WP_202858708.1">
    <property type="nucleotide sequence ID" value="NZ_JAEUGD010000066.1"/>
</dbReference>
<dbReference type="GO" id="GO:0004252">
    <property type="term" value="F:serine-type endopeptidase activity"/>
    <property type="evidence" value="ECO:0007669"/>
    <property type="project" value="InterPro"/>
</dbReference>
<dbReference type="Pfam" id="PF01694">
    <property type="entry name" value="Rhomboid"/>
    <property type="match status" value="1"/>
</dbReference>
<dbReference type="GO" id="GO:0006508">
    <property type="term" value="P:proteolysis"/>
    <property type="evidence" value="ECO:0007669"/>
    <property type="project" value="UniProtKB-KW"/>
</dbReference>
<dbReference type="EMBL" id="JAEUGD010000066">
    <property type="protein sequence ID" value="MBL6449173.1"/>
    <property type="molecule type" value="Genomic_DNA"/>
</dbReference>
<dbReference type="PROSITE" id="PS52015">
    <property type="entry name" value="TONB_CTD"/>
    <property type="match status" value="1"/>
</dbReference>
<dbReference type="InterPro" id="IPR037682">
    <property type="entry name" value="TonB_C"/>
</dbReference>
<comment type="similarity">
    <text evidence="2">Belongs to the peptidase S54 family.</text>
</comment>
<dbReference type="GO" id="GO:0016020">
    <property type="term" value="C:membrane"/>
    <property type="evidence" value="ECO:0007669"/>
    <property type="project" value="UniProtKB-SubCell"/>
</dbReference>
<organism evidence="9 10">
    <name type="scientific">Fulvivirga marina</name>
    <dbReference type="NCBI Taxonomy" id="2494733"/>
    <lineage>
        <taxon>Bacteria</taxon>
        <taxon>Pseudomonadati</taxon>
        <taxon>Bacteroidota</taxon>
        <taxon>Cytophagia</taxon>
        <taxon>Cytophagales</taxon>
        <taxon>Fulvivirgaceae</taxon>
        <taxon>Fulvivirga</taxon>
    </lineage>
</organism>
<evidence type="ECO:0000256" key="5">
    <source>
        <dbReference type="ARBA" id="ARBA00022989"/>
    </source>
</evidence>
<feature type="transmembrane region" description="Helical" evidence="7">
    <location>
        <begin position="58"/>
        <end position="84"/>
    </location>
</feature>
<evidence type="ECO:0000256" key="3">
    <source>
        <dbReference type="ARBA" id="ARBA00022692"/>
    </source>
</evidence>
<protein>
    <submittedName>
        <fullName evidence="9">Rhomboid family intramembrane serine protease</fullName>
    </submittedName>
</protein>
<dbReference type="SUPFAM" id="SSF74653">
    <property type="entry name" value="TolA/TonB C-terminal domain"/>
    <property type="match status" value="1"/>
</dbReference>
<dbReference type="Proteomes" id="UP000614216">
    <property type="component" value="Unassembled WGS sequence"/>
</dbReference>
<feature type="domain" description="TonB C-terminal" evidence="8">
    <location>
        <begin position="554"/>
        <end position="643"/>
    </location>
</feature>
<keyword evidence="4" id="KW-0378">Hydrolase</keyword>
<reference evidence="9" key="1">
    <citation type="submission" date="2021-01" db="EMBL/GenBank/DDBJ databases">
        <title>Fulvivirga kasyanovii gen. nov., sp nov., a novel member of the phylum Bacteroidetes isolated from seawater in a mussel farm.</title>
        <authorList>
            <person name="Zhao L.-H."/>
            <person name="Wang Z.-J."/>
        </authorList>
    </citation>
    <scope>NUCLEOTIDE SEQUENCE</scope>
    <source>
        <strain evidence="9">29W222</strain>
    </source>
</reference>
<evidence type="ECO:0000256" key="6">
    <source>
        <dbReference type="ARBA" id="ARBA00023136"/>
    </source>
</evidence>
<evidence type="ECO:0000313" key="9">
    <source>
        <dbReference type="EMBL" id="MBL6449173.1"/>
    </source>
</evidence>
<feature type="transmembrane region" description="Helical" evidence="7">
    <location>
        <begin position="96"/>
        <end position="115"/>
    </location>
</feature>
<dbReference type="InterPro" id="IPR022764">
    <property type="entry name" value="Peptidase_S54_rhomboid_dom"/>
</dbReference>
<feature type="transmembrane region" description="Helical" evidence="7">
    <location>
        <begin position="177"/>
        <end position="195"/>
    </location>
</feature>
<dbReference type="PANTHER" id="PTHR43731:SF14">
    <property type="entry name" value="PRESENILIN-ASSOCIATED RHOMBOID-LIKE PROTEIN, MITOCHONDRIAL"/>
    <property type="match status" value="1"/>
</dbReference>
<evidence type="ECO:0000256" key="4">
    <source>
        <dbReference type="ARBA" id="ARBA00022801"/>
    </source>
</evidence>
<feature type="transmembrane region" description="Helical" evidence="7">
    <location>
        <begin position="121"/>
        <end position="141"/>
    </location>
</feature>
<comment type="caution">
    <text evidence="9">The sequence shown here is derived from an EMBL/GenBank/DDBJ whole genome shotgun (WGS) entry which is preliminary data.</text>
</comment>
<evidence type="ECO:0000256" key="7">
    <source>
        <dbReference type="SAM" id="Phobius"/>
    </source>
</evidence>
<keyword evidence="6 7" id="KW-0472">Membrane</keyword>
<dbReference type="SUPFAM" id="SSF144091">
    <property type="entry name" value="Rhomboid-like"/>
    <property type="match status" value="1"/>
</dbReference>
<keyword evidence="3 7" id="KW-0812">Transmembrane</keyword>
<proteinExistence type="inferred from homology"/>
<feature type="transmembrane region" description="Helical" evidence="7">
    <location>
        <begin position="12"/>
        <end position="34"/>
    </location>
</feature>
<dbReference type="InterPro" id="IPR050925">
    <property type="entry name" value="Rhomboid_protease_S54"/>
</dbReference>
<evidence type="ECO:0000256" key="2">
    <source>
        <dbReference type="ARBA" id="ARBA00009045"/>
    </source>
</evidence>
<evidence type="ECO:0000259" key="8">
    <source>
        <dbReference type="PROSITE" id="PS52015"/>
    </source>
</evidence>
<keyword evidence="9" id="KW-0645">Protease</keyword>
<sequence>MTRSVSLFKKYPWITYLLLVINISVFGAMIFLGYSTLNIYDLLDWGANFYPYTFKDEWWRLITSMFLHIGFLHLLVNMFTLYSLGSHIESKFGHRVFIVSYLVSGLSAGLVSGYYNLYEVSAGASGAIFGIYGFYIVQVLAHDWEDKSAVIKSFLGFALYIAVFTVIGTQANFDNEAHFGGLGAGIVIGLGDVIFNTQRTHRIYPLILVVSLALIYLAYQNIPRSKVQYFDMFQVFMETDNMTVDKMNARYASDSVMANNLGELLLEWDTVRQEIDALPVIPAALESDRQILENYTEWKKEEISFILTILREESYIYMDSLDFVRAKMDSSPPLQYVLNYNRPLKTVPDSAKIQDSPVREVVEVYYDSLWNECPIWKHHYYRRGYKDSLGRWDGYVRDYYKNGKIQMKGKYSQNLRDGVFIYYNKNDTYSAAGRYKKEYKVGKWQYFYETGTLSSEIRYQDRAYTINTWDSLGNPMVVQGNGEDTHKYTNGIVASYENYVEGRIEGEAYGYHRNGKPYYKEFYRDGRLVYGRAVSLKGERFDYDMSTFIPHAEGGADAFLDYIDSHKIYPAEARKNNISGDLEVVFTVHIDGTISDVRFLNHLGYGCEEEAERLLKEGPEWIPAYLHGMEPVTSEGMVNISFP</sequence>
<dbReference type="Pfam" id="PF03544">
    <property type="entry name" value="TonB_C"/>
    <property type="match status" value="1"/>
</dbReference>
<evidence type="ECO:0000313" key="10">
    <source>
        <dbReference type="Proteomes" id="UP000614216"/>
    </source>
</evidence>
<dbReference type="Gene3D" id="1.20.1540.10">
    <property type="entry name" value="Rhomboid-like"/>
    <property type="match status" value="1"/>
</dbReference>
<comment type="subcellular location">
    <subcellularLocation>
        <location evidence="1">Membrane</location>
        <topology evidence="1">Multi-pass membrane protein</topology>
    </subcellularLocation>
</comment>
<feature type="transmembrane region" description="Helical" evidence="7">
    <location>
        <begin position="202"/>
        <end position="219"/>
    </location>
</feature>
<keyword evidence="5 7" id="KW-1133">Transmembrane helix</keyword>
<name>A0A937G2A1_9BACT</name>
<evidence type="ECO:0000256" key="1">
    <source>
        <dbReference type="ARBA" id="ARBA00004141"/>
    </source>
</evidence>
<dbReference type="PANTHER" id="PTHR43731">
    <property type="entry name" value="RHOMBOID PROTEASE"/>
    <property type="match status" value="1"/>
</dbReference>
<dbReference type="SUPFAM" id="SSF82185">
    <property type="entry name" value="Histone H3 K4-specific methyltransferase SET7/9 N-terminal domain"/>
    <property type="match status" value="2"/>
</dbReference>